<evidence type="ECO:0000313" key="2">
    <source>
        <dbReference type="Proteomes" id="UP001203207"/>
    </source>
</evidence>
<proteinExistence type="predicted"/>
<sequence length="76" mass="8629">MFRQCPDCELTLTKATPLTAMQGERVRLRTEDPRSGFLGRLGAKERVNVTGYVCPECGLVRWYVDEFTDEATSLSR</sequence>
<reference evidence="1" key="2">
    <citation type="submission" date="2022-02" db="EMBL/GenBank/DDBJ databases">
        <authorList>
            <person name="Elcheninov A.G."/>
            <person name="Sorokin D.Y."/>
            <person name="Kublanov I.V."/>
        </authorList>
    </citation>
    <scope>NUCLEOTIDE SEQUENCE</scope>
    <source>
        <strain evidence="1">AArc-St2</strain>
    </source>
</reference>
<name>A0AAE3FZC5_9EURY</name>
<dbReference type="EMBL" id="JAKRVX010000006">
    <property type="protein sequence ID" value="MCL9817965.1"/>
    <property type="molecule type" value="Genomic_DNA"/>
</dbReference>
<dbReference type="AlphaFoldDB" id="A0AAE3FZC5"/>
<comment type="caution">
    <text evidence="1">The sequence shown here is derived from an EMBL/GenBank/DDBJ whole genome shotgun (WGS) entry which is preliminary data.</text>
</comment>
<dbReference type="Proteomes" id="UP001203207">
    <property type="component" value="Unassembled WGS sequence"/>
</dbReference>
<evidence type="ECO:0000313" key="1">
    <source>
        <dbReference type="EMBL" id="MCL9817965.1"/>
    </source>
</evidence>
<reference evidence="1" key="1">
    <citation type="journal article" date="2022" name="Syst. Appl. Microbiol.">
        <title>Natronocalculus amylovorans gen. nov., sp. nov., and Natranaeroarchaeum aerophilus sp. nov., dominant culturable amylolytic natronoarchaea from hypersaline soda lakes in southwestern Siberia.</title>
        <authorList>
            <person name="Sorokin D.Y."/>
            <person name="Elcheninov A.G."/>
            <person name="Khizhniak T.V."/>
            <person name="Koenen M."/>
            <person name="Bale N.J."/>
            <person name="Damste J.S.S."/>
            <person name="Kublanov I.V."/>
        </authorList>
    </citation>
    <scope>NUCLEOTIDE SEQUENCE</scope>
    <source>
        <strain evidence="1">AArc-St2</strain>
    </source>
</reference>
<gene>
    <name evidence="1" type="ORF">AArcSt2_13570</name>
</gene>
<keyword evidence="2" id="KW-1185">Reference proteome</keyword>
<dbReference type="RefSeq" id="WP_174654008.1">
    <property type="nucleotide sequence ID" value="NZ_JAKRVX010000006.1"/>
</dbReference>
<accession>A0AAE3FZC5</accession>
<protein>
    <submittedName>
        <fullName evidence="1">Uncharacterized protein</fullName>
    </submittedName>
</protein>
<organism evidence="1 2">
    <name type="scientific">Natronocalculus amylovorans</name>
    <dbReference type="NCBI Taxonomy" id="2917812"/>
    <lineage>
        <taxon>Archaea</taxon>
        <taxon>Methanobacteriati</taxon>
        <taxon>Methanobacteriota</taxon>
        <taxon>Stenosarchaea group</taxon>
        <taxon>Halobacteria</taxon>
        <taxon>Halobacteriales</taxon>
        <taxon>Haloferacaceae</taxon>
        <taxon>Natronocalculus</taxon>
    </lineage>
</organism>